<dbReference type="Proteomes" id="UP000057213">
    <property type="component" value="Chromosome"/>
</dbReference>
<dbReference type="GO" id="GO:0050520">
    <property type="term" value="F:phosphatidylcholine synthase activity"/>
    <property type="evidence" value="ECO:0007669"/>
    <property type="project" value="UniProtKB-EC"/>
</dbReference>
<dbReference type="AlphaFoldDB" id="A0A0M4M2G4"/>
<dbReference type="STRING" id="1318743.PU02_0248"/>
<reference evidence="2 3" key="1">
    <citation type="journal article" date="2015" name="Genome Announc.">
        <title>Complete Genome Sequence of Bartonella ancashensis Strain 20.00, Isolated from the Blood of a Patient with Verruga Peruana.</title>
        <authorList>
            <person name="Hang J."/>
            <person name="Mullins K.E."/>
            <person name="Clifford R.J."/>
            <person name="Onmus-Leone F."/>
            <person name="Yang Y."/>
            <person name="Jiang J."/>
            <person name="Leguia M."/>
            <person name="Kasper M.R."/>
            <person name="Maguina C."/>
            <person name="Lesho E.P."/>
            <person name="Jarman R.G."/>
            <person name="Richards A.L."/>
            <person name="Blazes D."/>
        </authorList>
    </citation>
    <scope>NUCLEOTIDE SEQUENCE [LARGE SCALE GENOMIC DNA]</scope>
    <source>
        <strain evidence="2 3">20.00</strain>
    </source>
</reference>
<sequence length="56" mass="6069">MPKVKAFSVHLLTASGSFLAFLSLVSASEKSGLLCFVGLGLLFLLMELMVRHMVDI</sequence>
<gene>
    <name evidence="2" type="ORF">PU02_0248</name>
</gene>
<protein>
    <submittedName>
        <fullName evidence="2">Phosphatidylcholine synthase</fullName>
        <ecNumber evidence="2">2.7.8.24</ecNumber>
    </submittedName>
</protein>
<evidence type="ECO:0000256" key="1">
    <source>
        <dbReference type="SAM" id="Phobius"/>
    </source>
</evidence>
<keyword evidence="2" id="KW-0808">Transferase</keyword>
<keyword evidence="1" id="KW-0472">Membrane</keyword>
<dbReference type="PATRIC" id="fig|1318743.3.peg.261"/>
<dbReference type="EC" id="2.7.8.24" evidence="2"/>
<dbReference type="EMBL" id="CP010401">
    <property type="protein sequence ID" value="ALE03062.1"/>
    <property type="molecule type" value="Genomic_DNA"/>
</dbReference>
<keyword evidence="1" id="KW-1133">Transmembrane helix</keyword>
<organism evidence="2 3">
    <name type="scientific">Bartonella ancashensis</name>
    <dbReference type="NCBI Taxonomy" id="1318743"/>
    <lineage>
        <taxon>Bacteria</taxon>
        <taxon>Pseudomonadati</taxon>
        <taxon>Pseudomonadota</taxon>
        <taxon>Alphaproteobacteria</taxon>
        <taxon>Hyphomicrobiales</taxon>
        <taxon>Bartonellaceae</taxon>
        <taxon>Bartonella</taxon>
    </lineage>
</organism>
<proteinExistence type="predicted"/>
<evidence type="ECO:0000313" key="2">
    <source>
        <dbReference type="EMBL" id="ALE03062.1"/>
    </source>
</evidence>
<evidence type="ECO:0000313" key="3">
    <source>
        <dbReference type="Proteomes" id="UP000057213"/>
    </source>
</evidence>
<name>A0A0M4M2G4_9HYPH</name>
<dbReference type="KEGG" id="banc:PU02_0248"/>
<accession>A0A0M4M2G4</accession>
<keyword evidence="1" id="KW-0812">Transmembrane</keyword>
<feature type="transmembrane region" description="Helical" evidence="1">
    <location>
        <begin position="37"/>
        <end position="54"/>
    </location>
</feature>
<keyword evidence="3" id="KW-1185">Reference proteome</keyword>